<evidence type="ECO:0000256" key="3">
    <source>
        <dbReference type="ARBA" id="ARBA00023125"/>
    </source>
</evidence>
<dbReference type="HOGENOM" id="CLU_037628_14_2_11"/>
<dbReference type="SMART" id="SM00354">
    <property type="entry name" value="HTH_LACI"/>
    <property type="match status" value="1"/>
</dbReference>
<dbReference type="SUPFAM" id="SSF47413">
    <property type="entry name" value="lambda repressor-like DNA-binding domains"/>
    <property type="match status" value="1"/>
</dbReference>
<evidence type="ECO:0000256" key="4">
    <source>
        <dbReference type="ARBA" id="ARBA00023163"/>
    </source>
</evidence>
<reference evidence="6 7" key="1">
    <citation type="journal article" date="2010" name="Proc. Natl. Acad. Sci. U.S.A.">
        <title>Genome analysis of Bifidobacterium bifidum PRL2010 reveals metabolic pathways for host-derived glycan foraging.</title>
        <authorList>
            <person name="Turroni F."/>
            <person name="Bottacini F."/>
            <person name="Foroni E."/>
            <person name="Mulder I."/>
            <person name="Kim J.H."/>
            <person name="Zomer A."/>
            <person name="Sanchez B."/>
            <person name="Bidossi A."/>
            <person name="Ferrarini A."/>
            <person name="Giubellini V."/>
            <person name="Delledonne M."/>
            <person name="Henrissat B."/>
            <person name="Coutinho P."/>
            <person name="Oggioni M."/>
            <person name="Fitzgerald G.F."/>
            <person name="Mills D."/>
            <person name="Margolles A."/>
            <person name="Kelly D."/>
            <person name="van Sinderen D."/>
            <person name="Ventura M."/>
        </authorList>
    </citation>
    <scope>NUCLEOTIDE SEQUENCE [LARGE SCALE GENOMIC DNA]</scope>
    <source>
        <strain evidence="6 7">PRL2010</strain>
    </source>
</reference>
<dbReference type="SUPFAM" id="SSF53822">
    <property type="entry name" value="Periplasmic binding protein-like I"/>
    <property type="match status" value="1"/>
</dbReference>
<dbReference type="CDD" id="cd06291">
    <property type="entry name" value="PBP1_Qymf-like"/>
    <property type="match status" value="1"/>
</dbReference>
<dbReference type="Gene3D" id="1.10.260.40">
    <property type="entry name" value="lambda repressor-like DNA-binding domains"/>
    <property type="match status" value="1"/>
</dbReference>
<dbReference type="PROSITE" id="PS50932">
    <property type="entry name" value="HTH_LACI_2"/>
    <property type="match status" value="1"/>
</dbReference>
<dbReference type="EMBL" id="CP001840">
    <property type="protein sequence ID" value="ADP35277.1"/>
    <property type="molecule type" value="Genomic_DNA"/>
</dbReference>
<keyword evidence="2" id="KW-0805">Transcription regulation</keyword>
<dbReference type="AlphaFoldDB" id="A0A0H3E7Q7"/>
<accession>A0A0H3E7Q7</accession>
<evidence type="ECO:0000313" key="7">
    <source>
        <dbReference type="Proteomes" id="UP000002312"/>
    </source>
</evidence>
<evidence type="ECO:0000259" key="5">
    <source>
        <dbReference type="PROSITE" id="PS50932"/>
    </source>
</evidence>
<evidence type="ECO:0000256" key="2">
    <source>
        <dbReference type="ARBA" id="ARBA00023015"/>
    </source>
</evidence>
<dbReference type="PATRIC" id="fig|702459.3.peg.151"/>
<dbReference type="eggNOG" id="COG1609">
    <property type="taxonomic scope" value="Bacteria"/>
</dbReference>
<dbReference type="PROSITE" id="PS00356">
    <property type="entry name" value="HTH_LACI_1"/>
    <property type="match status" value="1"/>
</dbReference>
<gene>
    <name evidence="6" type="primary">scrR</name>
    <name evidence="6" type="ordered locus">BBPR_0143</name>
</gene>
<dbReference type="GO" id="GO:0000976">
    <property type="term" value="F:transcription cis-regulatory region binding"/>
    <property type="evidence" value="ECO:0007669"/>
    <property type="project" value="TreeGrafter"/>
</dbReference>
<feature type="domain" description="HTH lacI-type" evidence="5">
    <location>
        <begin position="2"/>
        <end position="56"/>
    </location>
</feature>
<keyword evidence="1" id="KW-0678">Repressor</keyword>
<dbReference type="InterPro" id="IPR010982">
    <property type="entry name" value="Lambda_DNA-bd_dom_sf"/>
</dbReference>
<dbReference type="Gene3D" id="3.40.50.2300">
    <property type="match status" value="2"/>
</dbReference>
<organism evidence="6 7">
    <name type="scientific">Bifidobacterium bifidum (strain PRL2010)</name>
    <dbReference type="NCBI Taxonomy" id="702459"/>
    <lineage>
        <taxon>Bacteria</taxon>
        <taxon>Bacillati</taxon>
        <taxon>Actinomycetota</taxon>
        <taxon>Actinomycetes</taxon>
        <taxon>Bifidobacteriales</taxon>
        <taxon>Bifidobacteriaceae</taxon>
        <taxon>Bifidobacterium</taxon>
    </lineage>
</organism>
<dbReference type="Pfam" id="PF13377">
    <property type="entry name" value="Peripla_BP_3"/>
    <property type="match status" value="1"/>
</dbReference>
<dbReference type="Proteomes" id="UP000002312">
    <property type="component" value="Chromosome"/>
</dbReference>
<dbReference type="PANTHER" id="PTHR30146">
    <property type="entry name" value="LACI-RELATED TRANSCRIPTIONAL REPRESSOR"/>
    <property type="match status" value="1"/>
</dbReference>
<evidence type="ECO:0000256" key="1">
    <source>
        <dbReference type="ARBA" id="ARBA00022491"/>
    </source>
</evidence>
<dbReference type="InterPro" id="IPR028082">
    <property type="entry name" value="Peripla_BP_I"/>
</dbReference>
<protein>
    <submittedName>
        <fullName evidence="6">ScrR Transcriptional regulator, LacI family</fullName>
    </submittedName>
</protein>
<name>A0A0H3E7Q7_BIFBP</name>
<dbReference type="PANTHER" id="PTHR30146:SF95">
    <property type="entry name" value="RIBOSE OPERON REPRESSOR"/>
    <property type="match status" value="1"/>
</dbReference>
<dbReference type="OrthoDB" id="37081at2"/>
<sequence length="348" mass="37942">MVGMRDVAKKAGVSLSTVSLVVNGAGCVSDDMRERVAEAMRALNYVPNELARNLYHDRTNTVGVIVPTIRHPFFATLAAGLQRELSERGLRTMLCSTADSGTGEAEYVDMLRRHMMDGIVMAAHTEHAPDYWTSIGRPIVGFDCYLGEGIPSVGSDHEQGGRLIADLLIHNGSRHVAMVGGPCRQFHDLAQTPTGEVRQTESPGNTTFPTVRYYLTLERELQRAGIRCEYIEAGEVADFQGCATAMRELFDRFTDVDAVVSSDIGAACCVQEVFRRGMRVPQDVQVVAYDGTYLTDMAGLRLTAVCQDFDALAGTAVARMMDAIEGRPVDSAGDVIPVSLREADTTRR</sequence>
<dbReference type="InterPro" id="IPR046335">
    <property type="entry name" value="LacI/GalR-like_sensor"/>
</dbReference>
<dbReference type="InterPro" id="IPR000843">
    <property type="entry name" value="HTH_LacI"/>
</dbReference>
<dbReference type="Pfam" id="PF00356">
    <property type="entry name" value="LacI"/>
    <property type="match status" value="1"/>
</dbReference>
<keyword evidence="3" id="KW-0238">DNA-binding</keyword>
<dbReference type="RefSeq" id="WP_013389415.1">
    <property type="nucleotide sequence ID" value="NC_014638.1"/>
</dbReference>
<evidence type="ECO:0000313" key="6">
    <source>
        <dbReference type="EMBL" id="ADP35277.1"/>
    </source>
</evidence>
<proteinExistence type="predicted"/>
<dbReference type="CDD" id="cd01392">
    <property type="entry name" value="HTH_LacI"/>
    <property type="match status" value="1"/>
</dbReference>
<keyword evidence="4" id="KW-0804">Transcription</keyword>
<dbReference type="KEGG" id="bbp:BBPR_0143"/>
<dbReference type="GO" id="GO:0003700">
    <property type="term" value="F:DNA-binding transcription factor activity"/>
    <property type="evidence" value="ECO:0007669"/>
    <property type="project" value="TreeGrafter"/>
</dbReference>